<evidence type="ECO:0000313" key="3">
    <source>
        <dbReference type="Proteomes" id="UP000190648"/>
    </source>
</evidence>
<dbReference type="AlphaFoldDB" id="A0A1V4KYU4"/>
<evidence type="ECO:0000256" key="1">
    <source>
        <dbReference type="SAM" id="MobiDB-lite"/>
    </source>
</evidence>
<reference evidence="2 3" key="1">
    <citation type="submission" date="2016-02" db="EMBL/GenBank/DDBJ databases">
        <title>Band-tailed pigeon sequencing and assembly.</title>
        <authorList>
            <person name="Soares A.E."/>
            <person name="Novak B.J."/>
            <person name="Rice E.S."/>
            <person name="O'Connell B."/>
            <person name="Chang D."/>
            <person name="Weber S."/>
            <person name="Shapiro B."/>
        </authorList>
    </citation>
    <scope>NUCLEOTIDE SEQUENCE [LARGE SCALE GENOMIC DNA]</scope>
    <source>
        <strain evidence="2">BTP2013</strain>
        <tissue evidence="2">Blood</tissue>
    </source>
</reference>
<dbReference type="EMBL" id="LSYS01001150">
    <property type="protein sequence ID" value="OPJ89684.1"/>
    <property type="molecule type" value="Genomic_DNA"/>
</dbReference>
<organism evidence="2 3">
    <name type="scientific">Patagioenas fasciata monilis</name>
    <dbReference type="NCBI Taxonomy" id="372326"/>
    <lineage>
        <taxon>Eukaryota</taxon>
        <taxon>Metazoa</taxon>
        <taxon>Chordata</taxon>
        <taxon>Craniata</taxon>
        <taxon>Vertebrata</taxon>
        <taxon>Euteleostomi</taxon>
        <taxon>Archelosauria</taxon>
        <taxon>Archosauria</taxon>
        <taxon>Dinosauria</taxon>
        <taxon>Saurischia</taxon>
        <taxon>Theropoda</taxon>
        <taxon>Coelurosauria</taxon>
        <taxon>Aves</taxon>
        <taxon>Neognathae</taxon>
        <taxon>Neoaves</taxon>
        <taxon>Columbimorphae</taxon>
        <taxon>Columbiformes</taxon>
        <taxon>Columbidae</taxon>
        <taxon>Patagioenas</taxon>
    </lineage>
</organism>
<sequence length="129" mass="14000">MQRRRRAAPPFSLAVPLVRQGHESSAEATTASTGARVSHKGDLEKASADCLWGGCSAWCWCGSAPELSFSLCAKDAPKPPWGHLQHAIETDTTVKTEYVRICSLVAGELWAMQLSASLTRLGLVCMELW</sequence>
<dbReference type="Proteomes" id="UP000190648">
    <property type="component" value="Unassembled WGS sequence"/>
</dbReference>
<name>A0A1V4KYU4_PATFA</name>
<keyword evidence="3" id="KW-1185">Reference proteome</keyword>
<protein>
    <submittedName>
        <fullName evidence="2">Uncharacterized protein</fullName>
    </submittedName>
</protein>
<accession>A0A1V4KYU4</accession>
<evidence type="ECO:0000313" key="2">
    <source>
        <dbReference type="EMBL" id="OPJ89684.1"/>
    </source>
</evidence>
<feature type="region of interest" description="Disordered" evidence="1">
    <location>
        <begin position="19"/>
        <end position="41"/>
    </location>
</feature>
<gene>
    <name evidence="2" type="ORF">AV530_003852</name>
</gene>
<proteinExistence type="predicted"/>
<comment type="caution">
    <text evidence="2">The sequence shown here is derived from an EMBL/GenBank/DDBJ whole genome shotgun (WGS) entry which is preliminary data.</text>
</comment>